<evidence type="ECO:0000313" key="2">
    <source>
        <dbReference type="EMBL" id="CAA0104168.1"/>
    </source>
</evidence>
<gene>
    <name evidence="2" type="ORF">OPDIPICF_04617</name>
</gene>
<protein>
    <submittedName>
        <fullName evidence="2">Uncharacterized protein</fullName>
    </submittedName>
</protein>
<feature type="region of interest" description="Disordered" evidence="1">
    <location>
        <begin position="35"/>
        <end position="70"/>
    </location>
</feature>
<organism evidence="2 3">
    <name type="scientific">BD1-7 clade bacterium</name>
    <dbReference type="NCBI Taxonomy" id="2029982"/>
    <lineage>
        <taxon>Bacteria</taxon>
        <taxon>Pseudomonadati</taxon>
        <taxon>Pseudomonadota</taxon>
        <taxon>Gammaproteobacteria</taxon>
        <taxon>Cellvibrionales</taxon>
        <taxon>Spongiibacteraceae</taxon>
        <taxon>BD1-7 clade</taxon>
    </lineage>
</organism>
<evidence type="ECO:0000313" key="3">
    <source>
        <dbReference type="Proteomes" id="UP000441399"/>
    </source>
</evidence>
<keyword evidence="3" id="KW-1185">Reference proteome</keyword>
<sequence length="101" mass="11171">MNAAVEGGDKVVRGRASYNGLTIYYMVYSEFAVRQSDTGEKPKSVSQKGGDRGAFSTTSVSDEKRSKKDVNTKDYRELWNIVGEKNFPPSDEGAVNIFSFC</sequence>
<accession>A0A5S9PJV2</accession>
<reference evidence="2 3" key="1">
    <citation type="submission" date="2019-11" db="EMBL/GenBank/DDBJ databases">
        <authorList>
            <person name="Holert J."/>
        </authorList>
    </citation>
    <scope>NUCLEOTIDE SEQUENCE [LARGE SCALE GENOMIC DNA]</scope>
    <source>
        <strain evidence="2">SB11_3</strain>
    </source>
</reference>
<feature type="compositionally biased region" description="Basic and acidic residues" evidence="1">
    <location>
        <begin position="61"/>
        <end position="70"/>
    </location>
</feature>
<proteinExistence type="predicted"/>
<evidence type="ECO:0000256" key="1">
    <source>
        <dbReference type="SAM" id="MobiDB-lite"/>
    </source>
</evidence>
<dbReference type="EMBL" id="CACSIO010000011">
    <property type="protein sequence ID" value="CAA0104168.1"/>
    <property type="molecule type" value="Genomic_DNA"/>
</dbReference>
<dbReference type="AlphaFoldDB" id="A0A5S9PJV2"/>
<dbReference type="Proteomes" id="UP000441399">
    <property type="component" value="Unassembled WGS sequence"/>
</dbReference>
<name>A0A5S9PJV2_9GAMM</name>